<dbReference type="InterPro" id="IPR008335">
    <property type="entry name" value="Mopterin_OxRdtase_euk"/>
</dbReference>
<dbReference type="Gene3D" id="2.60.40.650">
    <property type="match status" value="1"/>
</dbReference>
<evidence type="ECO:0000256" key="1">
    <source>
        <dbReference type="ARBA" id="ARBA00001924"/>
    </source>
</evidence>
<dbReference type="PANTHER" id="PTHR19372:SF7">
    <property type="entry name" value="SULFITE OXIDASE, MITOCHONDRIAL"/>
    <property type="match status" value="1"/>
</dbReference>
<keyword evidence="2" id="KW-0500">Molybdenum</keyword>
<dbReference type="SUPFAM" id="SSF81296">
    <property type="entry name" value="E set domains"/>
    <property type="match status" value="1"/>
</dbReference>
<dbReference type="InterPro" id="IPR006311">
    <property type="entry name" value="TAT_signal"/>
</dbReference>
<dbReference type="InterPro" id="IPR005066">
    <property type="entry name" value="MoCF_OxRdtse_dimer"/>
</dbReference>
<evidence type="ECO:0000256" key="2">
    <source>
        <dbReference type="ARBA" id="ARBA00022505"/>
    </source>
</evidence>
<dbReference type="SUPFAM" id="SSF56524">
    <property type="entry name" value="Oxidoreductase molybdopterin-binding domain"/>
    <property type="match status" value="1"/>
</dbReference>
<dbReference type="InterPro" id="IPR036374">
    <property type="entry name" value="OxRdtase_Mopterin-bd_sf"/>
</dbReference>
<evidence type="ECO:0000256" key="4">
    <source>
        <dbReference type="ARBA" id="ARBA00023002"/>
    </source>
</evidence>
<comment type="cofactor">
    <cofactor evidence="1">
        <name>Mo-molybdopterin</name>
        <dbReference type="ChEBI" id="CHEBI:71302"/>
    </cofactor>
</comment>
<feature type="domain" description="Oxidoreductase molybdopterin-binding" evidence="5">
    <location>
        <begin position="116"/>
        <end position="283"/>
    </location>
</feature>
<dbReference type="AlphaFoldDB" id="A0A451BCR4"/>
<keyword evidence="4" id="KW-0560">Oxidoreductase</keyword>
<dbReference type="GO" id="GO:0020037">
    <property type="term" value="F:heme binding"/>
    <property type="evidence" value="ECO:0007669"/>
    <property type="project" value="TreeGrafter"/>
</dbReference>
<evidence type="ECO:0000313" key="8">
    <source>
        <dbReference type="EMBL" id="VFK76060.1"/>
    </source>
</evidence>
<dbReference type="Pfam" id="PF03404">
    <property type="entry name" value="Mo-co_dimer"/>
    <property type="match status" value="1"/>
</dbReference>
<evidence type="ECO:0000313" key="7">
    <source>
        <dbReference type="EMBL" id="VFK33106.1"/>
    </source>
</evidence>
<organism evidence="8">
    <name type="scientific">Candidatus Kentrum sp. MB</name>
    <dbReference type="NCBI Taxonomy" id="2138164"/>
    <lineage>
        <taxon>Bacteria</taxon>
        <taxon>Pseudomonadati</taxon>
        <taxon>Pseudomonadota</taxon>
        <taxon>Gammaproteobacteria</taxon>
        <taxon>Candidatus Kentrum</taxon>
    </lineage>
</organism>
<gene>
    <name evidence="8" type="ORF">BECKMB1821H_GA0114242_104014</name>
    <name evidence="7" type="ORF">BECKMB1821I_GA0114274_104014</name>
</gene>
<sequence>MSSKKEADIFELYAKDPEQADEIVFGRVPDEGRRGFLRGAGLASMGALLGASIPFHRNMPSGLIPAVLAENAFRIKGKDGLTILNDRPVNAETPAHLLDDEVTPTNRHFIRNNGTPPTNMDPKNWRLAINGEIEKPLDLTIEELRANFQQVRLRLQIECGGNGRAFFEPKAKGNQWTVGAVACAEWTGVRLRDVLNQAGLRKSAVYTAHYGADTHLSGDPKKLPISRGVPIEKAMEKHNLIAFEMNGKPLHMMNGAPLRLVIPGWPGSVSHKWLTRIQIRDVIHDGPKMTGKAYRVPKNPVEPGAKVDSKDMTFIESMPIKSLITNPKSGVTISANKPVLDVRGHAWAGDNTVKEMYVSIDFGASWIKAKLEQPKNRYAWQRWNARIEFPSAGYYEVLARATDDVGRMQPFAIAWNPKGYMNNSMHRIAVFVA</sequence>
<dbReference type="GO" id="GO:0006790">
    <property type="term" value="P:sulfur compound metabolic process"/>
    <property type="evidence" value="ECO:0007669"/>
    <property type="project" value="TreeGrafter"/>
</dbReference>
<keyword evidence="3" id="KW-0479">Metal-binding</keyword>
<feature type="domain" description="Moybdenum cofactor oxidoreductase dimerisation" evidence="6">
    <location>
        <begin position="314"/>
        <end position="430"/>
    </location>
</feature>
<dbReference type="GO" id="GO:0008482">
    <property type="term" value="F:sulfite oxidase activity"/>
    <property type="evidence" value="ECO:0007669"/>
    <property type="project" value="TreeGrafter"/>
</dbReference>
<dbReference type="EMBL" id="CAADFQ010000040">
    <property type="protein sequence ID" value="VFK33106.1"/>
    <property type="molecule type" value="Genomic_DNA"/>
</dbReference>
<dbReference type="PRINTS" id="PR00407">
    <property type="entry name" value="EUMOPTERIN"/>
</dbReference>
<evidence type="ECO:0000259" key="6">
    <source>
        <dbReference type="Pfam" id="PF03404"/>
    </source>
</evidence>
<dbReference type="Pfam" id="PF00174">
    <property type="entry name" value="Oxidored_molyb"/>
    <property type="match status" value="1"/>
</dbReference>
<dbReference type="GO" id="GO:0043546">
    <property type="term" value="F:molybdopterin cofactor binding"/>
    <property type="evidence" value="ECO:0007669"/>
    <property type="project" value="TreeGrafter"/>
</dbReference>
<dbReference type="PROSITE" id="PS51318">
    <property type="entry name" value="TAT"/>
    <property type="match status" value="1"/>
</dbReference>
<dbReference type="EMBL" id="CAADGH010000040">
    <property type="protein sequence ID" value="VFK76060.1"/>
    <property type="molecule type" value="Genomic_DNA"/>
</dbReference>
<dbReference type="InterPro" id="IPR014756">
    <property type="entry name" value="Ig_E-set"/>
</dbReference>
<dbReference type="InterPro" id="IPR000572">
    <property type="entry name" value="OxRdtase_Mopterin-bd_dom"/>
</dbReference>
<accession>A0A451BCR4</accession>
<evidence type="ECO:0000256" key="3">
    <source>
        <dbReference type="ARBA" id="ARBA00022723"/>
    </source>
</evidence>
<proteinExistence type="predicted"/>
<protein>
    <submittedName>
        <fullName evidence="8">Sulfite dehydrogenase (Cytochrome) subunit SorA apoprotein</fullName>
    </submittedName>
</protein>
<dbReference type="GO" id="GO:0030151">
    <property type="term" value="F:molybdenum ion binding"/>
    <property type="evidence" value="ECO:0007669"/>
    <property type="project" value="InterPro"/>
</dbReference>
<dbReference type="Gene3D" id="3.90.420.10">
    <property type="entry name" value="Oxidoreductase, molybdopterin-binding domain"/>
    <property type="match status" value="1"/>
</dbReference>
<name>A0A451BCR4_9GAMM</name>
<reference evidence="8" key="1">
    <citation type="submission" date="2019-02" db="EMBL/GenBank/DDBJ databases">
        <authorList>
            <person name="Gruber-Vodicka R. H."/>
            <person name="Seah K. B. B."/>
        </authorList>
    </citation>
    <scope>NUCLEOTIDE SEQUENCE</scope>
    <source>
        <strain evidence="8">BECK_BZ198</strain>
        <strain evidence="7">BECK_BZ199</strain>
    </source>
</reference>
<dbReference type="PANTHER" id="PTHR19372">
    <property type="entry name" value="SULFITE REDUCTASE"/>
    <property type="match status" value="1"/>
</dbReference>
<evidence type="ECO:0000259" key="5">
    <source>
        <dbReference type="Pfam" id="PF00174"/>
    </source>
</evidence>
<dbReference type="CDD" id="cd02110">
    <property type="entry name" value="SO_family_Moco_dimer"/>
    <property type="match status" value="1"/>
</dbReference>